<dbReference type="PANTHER" id="PTHR30537">
    <property type="entry name" value="HTH-TYPE TRANSCRIPTIONAL REGULATOR"/>
    <property type="match status" value="1"/>
</dbReference>
<dbReference type="PROSITE" id="PS50931">
    <property type="entry name" value="HTH_LYSR"/>
    <property type="match status" value="1"/>
</dbReference>
<dbReference type="SUPFAM" id="SSF46785">
    <property type="entry name" value="Winged helix' DNA-binding domain"/>
    <property type="match status" value="1"/>
</dbReference>
<dbReference type="Pfam" id="PF03466">
    <property type="entry name" value="LysR_substrate"/>
    <property type="match status" value="1"/>
</dbReference>
<dbReference type="EMBL" id="CP008884">
    <property type="protein sequence ID" value="AIF45930.1"/>
    <property type="molecule type" value="Genomic_DNA"/>
</dbReference>
<dbReference type="GO" id="GO:0003700">
    <property type="term" value="F:DNA-binding transcription factor activity"/>
    <property type="evidence" value="ECO:0007669"/>
    <property type="project" value="InterPro"/>
</dbReference>
<keyword evidence="7" id="KW-1185">Reference proteome</keyword>
<dbReference type="InterPro" id="IPR005119">
    <property type="entry name" value="LysR_subst-bd"/>
</dbReference>
<dbReference type="HOGENOM" id="CLU_039613_16_3_6"/>
<dbReference type="CDD" id="cd08472">
    <property type="entry name" value="PBP2_CrgA_like_3"/>
    <property type="match status" value="1"/>
</dbReference>
<evidence type="ECO:0000256" key="3">
    <source>
        <dbReference type="ARBA" id="ARBA00023125"/>
    </source>
</evidence>
<dbReference type="KEGG" id="dja:HY57_00935"/>
<proteinExistence type="inferred from homology"/>
<dbReference type="PATRIC" id="fig|1217721.7.peg.196"/>
<accession>A0A075JWM0</accession>
<feature type="domain" description="HTH lysR-type" evidence="5">
    <location>
        <begin position="1"/>
        <end position="59"/>
    </location>
</feature>
<dbReference type="Gene3D" id="3.40.190.290">
    <property type="match status" value="1"/>
</dbReference>
<name>A0A075JWM0_9GAMM</name>
<dbReference type="InterPro" id="IPR000847">
    <property type="entry name" value="LysR_HTH_N"/>
</dbReference>
<dbReference type="Pfam" id="PF00126">
    <property type="entry name" value="HTH_1"/>
    <property type="match status" value="1"/>
</dbReference>
<keyword evidence="2" id="KW-0805">Transcription regulation</keyword>
<keyword evidence="4" id="KW-0804">Transcription</keyword>
<evidence type="ECO:0000313" key="7">
    <source>
        <dbReference type="Proteomes" id="UP000027987"/>
    </source>
</evidence>
<dbReference type="InterPro" id="IPR036390">
    <property type="entry name" value="WH_DNA-bd_sf"/>
</dbReference>
<evidence type="ECO:0000313" key="6">
    <source>
        <dbReference type="EMBL" id="AIF45930.1"/>
    </source>
</evidence>
<dbReference type="OrthoDB" id="9810065at2"/>
<dbReference type="InterPro" id="IPR058163">
    <property type="entry name" value="LysR-type_TF_proteobact-type"/>
</dbReference>
<evidence type="ECO:0000256" key="4">
    <source>
        <dbReference type="ARBA" id="ARBA00023163"/>
    </source>
</evidence>
<evidence type="ECO:0000256" key="1">
    <source>
        <dbReference type="ARBA" id="ARBA00009437"/>
    </source>
</evidence>
<dbReference type="SUPFAM" id="SSF53850">
    <property type="entry name" value="Periplasmic binding protein-like II"/>
    <property type="match status" value="1"/>
</dbReference>
<sequence length="299" mass="33491">MDRLQAMRVFTRIVELGSFTRAADDLSLPRATLTHTIKRLEERLGAHLLQRTTRRVRPTRDGEVYYNHCVRLLTDLDAVEADFREAAMVPKGRLRIDLASSLARNVLIPALPAFIERYPQIELDIGTSDRFIDLVQEGVDCVLRAGDLPDSTMVGRRVANLSQATVASAAYVKRHGVPQTLADLQDGHVAVNWASPTTRRTTPLEFMVGKRLREVNLPAPVTISGTEAYLACCEAGLGIAQFPRYRVERELKRGALVELLPSMPPPSFPLSVLYQSQRQLPLRLRVFIDWMAEVMGALH</sequence>
<gene>
    <name evidence="6" type="ORF">HY57_00935</name>
</gene>
<dbReference type="STRING" id="1217721.HY57_00935"/>
<evidence type="ECO:0000259" key="5">
    <source>
        <dbReference type="PROSITE" id="PS50931"/>
    </source>
</evidence>
<comment type="similarity">
    <text evidence="1">Belongs to the LysR transcriptional regulatory family.</text>
</comment>
<dbReference type="GO" id="GO:0006351">
    <property type="term" value="P:DNA-templated transcription"/>
    <property type="evidence" value="ECO:0007669"/>
    <property type="project" value="TreeGrafter"/>
</dbReference>
<dbReference type="FunFam" id="1.10.10.10:FF:000001">
    <property type="entry name" value="LysR family transcriptional regulator"/>
    <property type="match status" value="1"/>
</dbReference>
<dbReference type="InterPro" id="IPR036388">
    <property type="entry name" value="WH-like_DNA-bd_sf"/>
</dbReference>
<dbReference type="Gene3D" id="1.10.10.10">
    <property type="entry name" value="Winged helix-like DNA-binding domain superfamily/Winged helix DNA-binding domain"/>
    <property type="match status" value="1"/>
</dbReference>
<protein>
    <submittedName>
        <fullName evidence="6">Transcriptional regulator</fullName>
    </submittedName>
</protein>
<dbReference type="Proteomes" id="UP000027987">
    <property type="component" value="Chromosome"/>
</dbReference>
<dbReference type="GO" id="GO:0043565">
    <property type="term" value="F:sequence-specific DNA binding"/>
    <property type="evidence" value="ECO:0007669"/>
    <property type="project" value="TreeGrafter"/>
</dbReference>
<keyword evidence="3" id="KW-0238">DNA-binding</keyword>
<organism evidence="6 7">
    <name type="scientific">Dyella japonica A8</name>
    <dbReference type="NCBI Taxonomy" id="1217721"/>
    <lineage>
        <taxon>Bacteria</taxon>
        <taxon>Pseudomonadati</taxon>
        <taxon>Pseudomonadota</taxon>
        <taxon>Gammaproteobacteria</taxon>
        <taxon>Lysobacterales</taxon>
        <taxon>Rhodanobacteraceae</taxon>
        <taxon>Dyella</taxon>
    </lineage>
</organism>
<evidence type="ECO:0000256" key="2">
    <source>
        <dbReference type="ARBA" id="ARBA00023015"/>
    </source>
</evidence>
<dbReference type="PANTHER" id="PTHR30537:SF72">
    <property type="entry name" value="LYSR FAMILY TRANSCRIPTIONAL REGULATOR"/>
    <property type="match status" value="1"/>
</dbReference>
<dbReference type="AlphaFoldDB" id="A0A075JWM0"/>
<reference evidence="6 7" key="1">
    <citation type="submission" date="2014-07" db="EMBL/GenBank/DDBJ databases">
        <title>Complete Genome Sequence of Dyella japonica Strain A8 Isolated from Malaysian Tropical Soil.</title>
        <authorList>
            <person name="Hui R.K.H."/>
            <person name="Chen J.-W."/>
            <person name="Chan K.-G."/>
            <person name="Leung F.C.C."/>
        </authorList>
    </citation>
    <scope>NUCLEOTIDE SEQUENCE [LARGE SCALE GENOMIC DNA]</scope>
    <source>
        <strain evidence="6 7">A8</strain>
    </source>
</reference>
<dbReference type="RefSeq" id="WP_026034139.1">
    <property type="nucleotide sequence ID" value="NZ_ALOY01000174.1"/>
</dbReference>